<accession>A0A0C3HWE9</accession>
<gene>
    <name evidence="1" type="ORF">OIDMADRAFT_22134</name>
</gene>
<protein>
    <submittedName>
        <fullName evidence="1">Uncharacterized protein</fullName>
    </submittedName>
</protein>
<evidence type="ECO:0000313" key="2">
    <source>
        <dbReference type="Proteomes" id="UP000054321"/>
    </source>
</evidence>
<keyword evidence="2" id="KW-1185">Reference proteome</keyword>
<sequence>MEHLNKGDYANGDPVEAVYYIISKTFVYEARSKLVDEDAGEVLEGRKIIPIPKLKRKLRIQIRADEWAGGDLNEEIELPKRVWSGRNTGVMFKVLFVDPRNEYAGQGNGVGSHQVARPQIVDDAQKLG</sequence>
<dbReference type="InParanoid" id="A0A0C3HWE9"/>
<proteinExistence type="predicted"/>
<reference evidence="1 2" key="1">
    <citation type="submission" date="2014-04" db="EMBL/GenBank/DDBJ databases">
        <authorList>
            <consortium name="DOE Joint Genome Institute"/>
            <person name="Kuo A."/>
            <person name="Martino E."/>
            <person name="Perotto S."/>
            <person name="Kohler A."/>
            <person name="Nagy L.G."/>
            <person name="Floudas D."/>
            <person name="Copeland A."/>
            <person name="Barry K.W."/>
            <person name="Cichocki N."/>
            <person name="Veneault-Fourrey C."/>
            <person name="LaButti K."/>
            <person name="Lindquist E.A."/>
            <person name="Lipzen A."/>
            <person name="Lundell T."/>
            <person name="Morin E."/>
            <person name="Murat C."/>
            <person name="Sun H."/>
            <person name="Tunlid A."/>
            <person name="Henrissat B."/>
            <person name="Grigoriev I.V."/>
            <person name="Hibbett D.S."/>
            <person name="Martin F."/>
            <person name="Nordberg H.P."/>
            <person name="Cantor M.N."/>
            <person name="Hua S.X."/>
        </authorList>
    </citation>
    <scope>NUCLEOTIDE SEQUENCE [LARGE SCALE GENOMIC DNA]</scope>
    <source>
        <strain evidence="1 2">Zn</strain>
    </source>
</reference>
<dbReference type="HOGENOM" id="CLU_1960212_0_0_1"/>
<evidence type="ECO:0000313" key="1">
    <source>
        <dbReference type="EMBL" id="KIN07245.1"/>
    </source>
</evidence>
<name>A0A0C3HWE9_OIDMZ</name>
<reference evidence="2" key="2">
    <citation type="submission" date="2015-01" db="EMBL/GenBank/DDBJ databases">
        <title>Evolutionary Origins and Diversification of the Mycorrhizal Mutualists.</title>
        <authorList>
            <consortium name="DOE Joint Genome Institute"/>
            <consortium name="Mycorrhizal Genomics Consortium"/>
            <person name="Kohler A."/>
            <person name="Kuo A."/>
            <person name="Nagy L.G."/>
            <person name="Floudas D."/>
            <person name="Copeland A."/>
            <person name="Barry K.W."/>
            <person name="Cichocki N."/>
            <person name="Veneault-Fourrey C."/>
            <person name="LaButti K."/>
            <person name="Lindquist E.A."/>
            <person name="Lipzen A."/>
            <person name="Lundell T."/>
            <person name="Morin E."/>
            <person name="Murat C."/>
            <person name="Riley R."/>
            <person name="Ohm R."/>
            <person name="Sun H."/>
            <person name="Tunlid A."/>
            <person name="Henrissat B."/>
            <person name="Grigoriev I.V."/>
            <person name="Hibbett D.S."/>
            <person name="Martin F."/>
        </authorList>
    </citation>
    <scope>NUCLEOTIDE SEQUENCE [LARGE SCALE GENOMIC DNA]</scope>
    <source>
        <strain evidence="2">Zn</strain>
    </source>
</reference>
<dbReference type="AlphaFoldDB" id="A0A0C3HWE9"/>
<dbReference type="Proteomes" id="UP000054321">
    <property type="component" value="Unassembled WGS sequence"/>
</dbReference>
<organism evidence="1 2">
    <name type="scientific">Oidiodendron maius (strain Zn)</name>
    <dbReference type="NCBI Taxonomy" id="913774"/>
    <lineage>
        <taxon>Eukaryota</taxon>
        <taxon>Fungi</taxon>
        <taxon>Dikarya</taxon>
        <taxon>Ascomycota</taxon>
        <taxon>Pezizomycotina</taxon>
        <taxon>Leotiomycetes</taxon>
        <taxon>Leotiomycetes incertae sedis</taxon>
        <taxon>Myxotrichaceae</taxon>
        <taxon>Oidiodendron</taxon>
    </lineage>
</organism>
<dbReference type="EMBL" id="KN832870">
    <property type="protein sequence ID" value="KIN07245.1"/>
    <property type="molecule type" value="Genomic_DNA"/>
</dbReference>